<dbReference type="EMBL" id="PSQE01000002">
    <property type="protein sequence ID" value="RHN75938.1"/>
    <property type="molecule type" value="Genomic_DNA"/>
</dbReference>
<evidence type="ECO:0000313" key="6">
    <source>
        <dbReference type="Proteomes" id="UP000002051"/>
    </source>
</evidence>
<dbReference type="Proteomes" id="UP000002051">
    <property type="component" value="Chromosome 2"/>
</dbReference>
<sequence length="138" mass="15009">MINPIGFFLISLSLVTIVTSQERAPHGLVYQNPEAFSPSAYEFFHPNSQKHDHTKDDPCTSSKCSPMQPLAVEATQIHESKGGKLDKGRKHLGAGGIVGIIFGVAFVVVLAMSVYHVRVTRKANMIRAKANNSVQPPV</sequence>
<keyword evidence="6" id="KW-1185">Reference proteome</keyword>
<dbReference type="EnsemblPlants" id="AES67485">
    <property type="protein sequence ID" value="AES67485"/>
    <property type="gene ID" value="MTR_2g094210"/>
</dbReference>
<reference evidence="4" key="4">
    <citation type="journal article" date="2018" name="Nat. Plants">
        <title>Whole-genome landscape of Medicago truncatula symbiotic genes.</title>
        <authorList>
            <person name="Pecrix Y."/>
            <person name="Gamas P."/>
            <person name="Carrere S."/>
        </authorList>
    </citation>
    <scope>NUCLEOTIDE SEQUENCE</scope>
    <source>
        <tissue evidence="4">Leaves</tissue>
    </source>
</reference>
<protein>
    <submittedName>
        <fullName evidence="3">Transmembrane protein, putative</fullName>
    </submittedName>
</protein>
<dbReference type="PANTHER" id="PTHR35718">
    <property type="entry name" value="EXPRESSED PROTEIN"/>
    <property type="match status" value="1"/>
</dbReference>
<dbReference type="OrthoDB" id="1929763at2759"/>
<keyword evidence="1" id="KW-0472">Membrane</keyword>
<name>G7IRR9_MEDTR</name>
<feature type="transmembrane region" description="Helical" evidence="1">
    <location>
        <begin position="92"/>
        <end position="117"/>
    </location>
</feature>
<reference evidence="3 6" key="1">
    <citation type="journal article" date="2011" name="Nature">
        <title>The Medicago genome provides insight into the evolution of rhizobial symbioses.</title>
        <authorList>
            <person name="Young N.D."/>
            <person name="Debelle F."/>
            <person name="Oldroyd G.E."/>
            <person name="Geurts R."/>
            <person name="Cannon S.B."/>
            <person name="Udvardi M.K."/>
            <person name="Benedito V.A."/>
            <person name="Mayer K.F."/>
            <person name="Gouzy J."/>
            <person name="Schoof H."/>
            <person name="Van de Peer Y."/>
            <person name="Proost S."/>
            <person name="Cook D.R."/>
            <person name="Meyers B.C."/>
            <person name="Spannagl M."/>
            <person name="Cheung F."/>
            <person name="De Mita S."/>
            <person name="Krishnakumar V."/>
            <person name="Gundlach H."/>
            <person name="Zhou S."/>
            <person name="Mudge J."/>
            <person name="Bharti A.K."/>
            <person name="Murray J.D."/>
            <person name="Naoumkina M.A."/>
            <person name="Rosen B."/>
            <person name="Silverstein K.A."/>
            <person name="Tang H."/>
            <person name="Rombauts S."/>
            <person name="Zhao P.X."/>
            <person name="Zhou P."/>
            <person name="Barbe V."/>
            <person name="Bardou P."/>
            <person name="Bechner M."/>
            <person name="Bellec A."/>
            <person name="Berger A."/>
            <person name="Berges H."/>
            <person name="Bidwell S."/>
            <person name="Bisseling T."/>
            <person name="Choisne N."/>
            <person name="Couloux A."/>
            <person name="Denny R."/>
            <person name="Deshpande S."/>
            <person name="Dai X."/>
            <person name="Doyle J.J."/>
            <person name="Dudez A.M."/>
            <person name="Farmer A.D."/>
            <person name="Fouteau S."/>
            <person name="Franken C."/>
            <person name="Gibelin C."/>
            <person name="Gish J."/>
            <person name="Goldstein S."/>
            <person name="Gonzalez A.J."/>
            <person name="Green P.J."/>
            <person name="Hallab A."/>
            <person name="Hartog M."/>
            <person name="Hua A."/>
            <person name="Humphray S.J."/>
            <person name="Jeong D.H."/>
            <person name="Jing Y."/>
            <person name="Jocker A."/>
            <person name="Kenton S.M."/>
            <person name="Kim D.J."/>
            <person name="Klee K."/>
            <person name="Lai H."/>
            <person name="Lang C."/>
            <person name="Lin S."/>
            <person name="Macmil S.L."/>
            <person name="Magdelenat G."/>
            <person name="Matthews L."/>
            <person name="McCorrison J."/>
            <person name="Monaghan E.L."/>
            <person name="Mun J.H."/>
            <person name="Najar F.Z."/>
            <person name="Nicholson C."/>
            <person name="Noirot C."/>
            <person name="O'Bleness M."/>
            <person name="Paule C.R."/>
            <person name="Poulain J."/>
            <person name="Prion F."/>
            <person name="Qin B."/>
            <person name="Qu C."/>
            <person name="Retzel E.F."/>
            <person name="Riddle C."/>
            <person name="Sallet E."/>
            <person name="Samain S."/>
            <person name="Samson N."/>
            <person name="Sanders I."/>
            <person name="Saurat O."/>
            <person name="Scarpelli C."/>
            <person name="Schiex T."/>
            <person name="Segurens B."/>
            <person name="Severin A.J."/>
            <person name="Sherrier D.J."/>
            <person name="Shi R."/>
            <person name="Sims S."/>
            <person name="Singer S.R."/>
            <person name="Sinharoy S."/>
            <person name="Sterck L."/>
            <person name="Viollet A."/>
            <person name="Wang B.B."/>
            <person name="Wang K."/>
            <person name="Wang M."/>
            <person name="Wang X."/>
            <person name="Warfsmann J."/>
            <person name="Weissenbach J."/>
            <person name="White D.D."/>
            <person name="White J.D."/>
            <person name="Wiley G.B."/>
            <person name="Wincker P."/>
            <person name="Xing Y."/>
            <person name="Yang L."/>
            <person name="Yao Z."/>
            <person name="Ying F."/>
            <person name="Zhai J."/>
            <person name="Zhou L."/>
            <person name="Zuber A."/>
            <person name="Denarie J."/>
            <person name="Dixon R.A."/>
            <person name="May G.D."/>
            <person name="Schwartz D.C."/>
            <person name="Rogers J."/>
            <person name="Quetier F."/>
            <person name="Town C.D."/>
            <person name="Roe B.A."/>
        </authorList>
    </citation>
    <scope>NUCLEOTIDE SEQUENCE [LARGE SCALE GENOMIC DNA]</scope>
    <source>
        <strain evidence="3">A17</strain>
        <strain evidence="5 6">cv. Jemalong A17</strain>
    </source>
</reference>
<dbReference type="HOGENOM" id="CLU_131211_0_0_1"/>
<dbReference type="OMA" id="NQPNTVQ"/>
<feature type="signal peptide" evidence="2">
    <location>
        <begin position="1"/>
        <end position="20"/>
    </location>
</feature>
<reference evidence="5" key="3">
    <citation type="submission" date="2015-04" db="UniProtKB">
        <authorList>
            <consortium name="EnsemblPlants"/>
        </authorList>
    </citation>
    <scope>IDENTIFICATION</scope>
    <source>
        <strain evidence="5">cv. Jemalong A17</strain>
    </source>
</reference>
<dbReference type="PANTHER" id="PTHR35718:SF1">
    <property type="entry name" value="EXPRESSED PROTEIN"/>
    <property type="match status" value="1"/>
</dbReference>
<organism evidence="3 6">
    <name type="scientific">Medicago truncatula</name>
    <name type="common">Barrel medic</name>
    <name type="synonym">Medicago tribuloides</name>
    <dbReference type="NCBI Taxonomy" id="3880"/>
    <lineage>
        <taxon>Eukaryota</taxon>
        <taxon>Viridiplantae</taxon>
        <taxon>Streptophyta</taxon>
        <taxon>Embryophyta</taxon>
        <taxon>Tracheophyta</taxon>
        <taxon>Spermatophyta</taxon>
        <taxon>Magnoliopsida</taxon>
        <taxon>eudicotyledons</taxon>
        <taxon>Gunneridae</taxon>
        <taxon>Pentapetalae</taxon>
        <taxon>rosids</taxon>
        <taxon>fabids</taxon>
        <taxon>Fabales</taxon>
        <taxon>Fabaceae</taxon>
        <taxon>Papilionoideae</taxon>
        <taxon>50 kb inversion clade</taxon>
        <taxon>NPAAA clade</taxon>
        <taxon>Hologalegina</taxon>
        <taxon>IRL clade</taxon>
        <taxon>Trifolieae</taxon>
        <taxon>Medicago</taxon>
    </lineage>
</organism>
<keyword evidence="1 3" id="KW-0812">Transmembrane</keyword>
<evidence type="ECO:0000256" key="2">
    <source>
        <dbReference type="SAM" id="SignalP"/>
    </source>
</evidence>
<evidence type="ECO:0000313" key="3">
    <source>
        <dbReference type="EMBL" id="AES67485.1"/>
    </source>
</evidence>
<dbReference type="PaxDb" id="3880-AES67485"/>
<keyword evidence="2" id="KW-0732">Signal</keyword>
<dbReference type="Gramene" id="rna12201">
    <property type="protein sequence ID" value="RHN75938.1"/>
    <property type="gene ID" value="gene12201"/>
</dbReference>
<dbReference type="Proteomes" id="UP000265566">
    <property type="component" value="Chromosome 2"/>
</dbReference>
<keyword evidence="1" id="KW-1133">Transmembrane helix</keyword>
<dbReference type="AlphaFoldDB" id="G7IRR9"/>
<evidence type="ECO:0000313" key="4">
    <source>
        <dbReference type="EMBL" id="RHN75938.1"/>
    </source>
</evidence>
<proteinExistence type="predicted"/>
<evidence type="ECO:0000313" key="5">
    <source>
        <dbReference type="EnsemblPlants" id="AES67485"/>
    </source>
</evidence>
<evidence type="ECO:0000256" key="1">
    <source>
        <dbReference type="SAM" id="Phobius"/>
    </source>
</evidence>
<dbReference type="KEGG" id="mtr:11408898"/>
<accession>G7IRR9</accession>
<dbReference type="EMBL" id="CM001218">
    <property type="protein sequence ID" value="AES67485.1"/>
    <property type="molecule type" value="Genomic_DNA"/>
</dbReference>
<gene>
    <name evidence="5" type="primary">11408898</name>
    <name evidence="3" type="ordered locus">MTR_2g094210</name>
    <name evidence="4" type="ORF">MtrunA17_Chr2g0326611</name>
</gene>
<reference evidence="3 6" key="2">
    <citation type="journal article" date="2014" name="BMC Genomics">
        <title>An improved genome release (version Mt4.0) for the model legume Medicago truncatula.</title>
        <authorList>
            <person name="Tang H."/>
            <person name="Krishnakumar V."/>
            <person name="Bidwell S."/>
            <person name="Rosen B."/>
            <person name="Chan A."/>
            <person name="Zhou S."/>
            <person name="Gentzbittel L."/>
            <person name="Childs K.L."/>
            <person name="Yandell M."/>
            <person name="Gundlach H."/>
            <person name="Mayer K.F."/>
            <person name="Schwartz D.C."/>
            <person name="Town C.D."/>
        </authorList>
    </citation>
    <scope>GENOME REANNOTATION</scope>
    <source>
        <strain evidence="5 6">cv. Jemalong A17</strain>
    </source>
</reference>
<dbReference type="eggNOG" id="ENOG502S1VQ">
    <property type="taxonomic scope" value="Eukaryota"/>
</dbReference>
<feature type="chain" id="PRO_5014572403" evidence="2">
    <location>
        <begin position="21"/>
        <end position="138"/>
    </location>
</feature>
<dbReference type="STRING" id="3880.G7IRR9"/>